<feature type="transmembrane region" description="Helical" evidence="11">
    <location>
        <begin position="12"/>
        <end position="33"/>
    </location>
</feature>
<feature type="domain" description="General secretion pathway GspH" evidence="12">
    <location>
        <begin position="50"/>
        <end position="150"/>
    </location>
</feature>
<name>A0A1W6KDC4_9GAMM</name>
<evidence type="ECO:0000256" key="3">
    <source>
        <dbReference type="ARBA" id="ARBA00022475"/>
    </source>
</evidence>
<evidence type="ECO:0000256" key="6">
    <source>
        <dbReference type="ARBA" id="ARBA00022692"/>
    </source>
</evidence>
<evidence type="ECO:0000256" key="4">
    <source>
        <dbReference type="ARBA" id="ARBA00022481"/>
    </source>
</evidence>
<dbReference type="SUPFAM" id="SSF54523">
    <property type="entry name" value="Pili subunits"/>
    <property type="match status" value="1"/>
</dbReference>
<evidence type="ECO:0000256" key="9">
    <source>
        <dbReference type="ARBA" id="ARBA00025772"/>
    </source>
</evidence>
<proteinExistence type="inferred from homology"/>
<dbReference type="EMBL" id="CP020931">
    <property type="protein sequence ID" value="ARM85411.1"/>
    <property type="molecule type" value="Genomic_DNA"/>
</dbReference>
<dbReference type="PROSITE" id="PS00409">
    <property type="entry name" value="PROKAR_NTER_METHYL"/>
    <property type="match status" value="1"/>
</dbReference>
<accession>A0A1W6KDC4</accession>
<dbReference type="STRING" id="1420917.AU15_18090"/>
<dbReference type="Pfam" id="PF12019">
    <property type="entry name" value="GspH"/>
    <property type="match status" value="1"/>
</dbReference>
<evidence type="ECO:0000256" key="2">
    <source>
        <dbReference type="ARBA" id="ARBA00021549"/>
    </source>
</evidence>
<comment type="subcellular location">
    <subcellularLocation>
        <location evidence="1">Cell inner membrane</location>
        <topology evidence="1">Single-pass membrane protein</topology>
    </subcellularLocation>
</comment>
<dbReference type="InterPro" id="IPR012902">
    <property type="entry name" value="N_methyl_site"/>
</dbReference>
<dbReference type="NCBIfam" id="TIGR02532">
    <property type="entry name" value="IV_pilin_GFxxxE"/>
    <property type="match status" value="1"/>
</dbReference>
<dbReference type="RefSeq" id="WP_198324868.1">
    <property type="nucleotide sequence ID" value="NZ_CP020931.1"/>
</dbReference>
<evidence type="ECO:0000256" key="8">
    <source>
        <dbReference type="ARBA" id="ARBA00023136"/>
    </source>
</evidence>
<dbReference type="InterPro" id="IPR022346">
    <property type="entry name" value="T2SS_GspH"/>
</dbReference>
<keyword evidence="8 11" id="KW-0472">Membrane</keyword>
<dbReference type="Proteomes" id="UP000193100">
    <property type="component" value="Chromosome"/>
</dbReference>
<dbReference type="InterPro" id="IPR045584">
    <property type="entry name" value="Pilin-like"/>
</dbReference>
<keyword evidence="6 11" id="KW-0812">Transmembrane</keyword>
<gene>
    <name evidence="13" type="ORF">MARSALSMR5_03377</name>
</gene>
<dbReference type="Pfam" id="PF07963">
    <property type="entry name" value="N_methyl"/>
    <property type="match status" value="1"/>
</dbReference>
<comment type="similarity">
    <text evidence="9">Belongs to the GSP H family.</text>
</comment>
<evidence type="ECO:0000256" key="1">
    <source>
        <dbReference type="ARBA" id="ARBA00004377"/>
    </source>
</evidence>
<dbReference type="GO" id="GO:0015628">
    <property type="term" value="P:protein secretion by the type II secretion system"/>
    <property type="evidence" value="ECO:0007669"/>
    <property type="project" value="InterPro"/>
</dbReference>
<keyword evidence="5" id="KW-0997">Cell inner membrane</keyword>
<keyword evidence="4" id="KW-0488">Methylation</keyword>
<keyword evidence="7 11" id="KW-1133">Transmembrane helix</keyword>
<sequence>MRYLARTRGFTLVELILTLALVAMLAGIASTSWTRLISSTRHTDVINDTRRMFAVARSYAVHQKTLTTVCPLSPALRCTDDWNNAVSVFPDRNNDKRPDAGKVHRVFTLTRGQSSLYSRTAGRGYFQLSAKGMSHGTMGSLVACSASTNGRFDMSYLALNIGGRIRTLHDEDGDGEIRLPWGTTITCPGP</sequence>
<evidence type="ECO:0000313" key="14">
    <source>
        <dbReference type="Proteomes" id="UP000193100"/>
    </source>
</evidence>
<evidence type="ECO:0000256" key="10">
    <source>
        <dbReference type="ARBA" id="ARBA00030775"/>
    </source>
</evidence>
<keyword evidence="3" id="KW-1003">Cell membrane</keyword>
<protein>
    <recommendedName>
        <fullName evidence="2">Type II secretion system protein H</fullName>
    </recommendedName>
    <alternativeName>
        <fullName evidence="10">General secretion pathway protein H</fullName>
    </alternativeName>
</protein>
<dbReference type="GO" id="GO:0005886">
    <property type="term" value="C:plasma membrane"/>
    <property type="evidence" value="ECO:0007669"/>
    <property type="project" value="UniProtKB-SubCell"/>
</dbReference>
<evidence type="ECO:0000259" key="12">
    <source>
        <dbReference type="Pfam" id="PF12019"/>
    </source>
</evidence>
<dbReference type="GeneID" id="77257302"/>
<evidence type="ECO:0000256" key="7">
    <source>
        <dbReference type="ARBA" id="ARBA00022989"/>
    </source>
</evidence>
<dbReference type="GO" id="GO:0015627">
    <property type="term" value="C:type II protein secretion system complex"/>
    <property type="evidence" value="ECO:0007669"/>
    <property type="project" value="InterPro"/>
</dbReference>
<dbReference type="Gene3D" id="3.55.40.10">
    <property type="entry name" value="minor pseudopilin epsh domain"/>
    <property type="match status" value="1"/>
</dbReference>
<reference evidence="13 14" key="1">
    <citation type="submission" date="2017-04" db="EMBL/GenBank/DDBJ databases">
        <title>Genome Sequence of Marinobacter salarius strain SMR5 Isolated from a culture of the Diatom Skeletonema marinoi.</title>
        <authorList>
            <person name="Topel M."/>
            <person name="Pinder M.I.M."/>
            <person name="Johansson O.N."/>
            <person name="Kourtchenko O."/>
            <person name="Godhe A."/>
            <person name="Clarke A.K."/>
        </authorList>
    </citation>
    <scope>NUCLEOTIDE SEQUENCE [LARGE SCALE GENOMIC DNA]</scope>
    <source>
        <strain evidence="13 14">SMR5</strain>
    </source>
</reference>
<dbReference type="AlphaFoldDB" id="A0A1W6KDC4"/>
<evidence type="ECO:0000313" key="13">
    <source>
        <dbReference type="EMBL" id="ARM85411.1"/>
    </source>
</evidence>
<evidence type="ECO:0000256" key="5">
    <source>
        <dbReference type="ARBA" id="ARBA00022519"/>
    </source>
</evidence>
<organism evidence="13 14">
    <name type="scientific">Marinobacter salarius</name>
    <dbReference type="NCBI Taxonomy" id="1420917"/>
    <lineage>
        <taxon>Bacteria</taxon>
        <taxon>Pseudomonadati</taxon>
        <taxon>Pseudomonadota</taxon>
        <taxon>Gammaproteobacteria</taxon>
        <taxon>Pseudomonadales</taxon>
        <taxon>Marinobacteraceae</taxon>
        <taxon>Marinobacter</taxon>
    </lineage>
</organism>
<evidence type="ECO:0000256" key="11">
    <source>
        <dbReference type="SAM" id="Phobius"/>
    </source>
</evidence>